<dbReference type="SUPFAM" id="SSF48264">
    <property type="entry name" value="Cytochrome P450"/>
    <property type="match status" value="1"/>
</dbReference>
<dbReference type="HOGENOM" id="CLU_001570_2_3_1"/>
<evidence type="ECO:0000256" key="2">
    <source>
        <dbReference type="ARBA" id="ARBA00004370"/>
    </source>
</evidence>
<keyword evidence="9 14" id="KW-0560">Oxidoreductase</keyword>
<evidence type="ECO:0000256" key="5">
    <source>
        <dbReference type="ARBA" id="ARBA00022617"/>
    </source>
</evidence>
<keyword evidence="5 13" id="KW-0349">Heme</keyword>
<dbReference type="Proteomes" id="UP000006352">
    <property type="component" value="Unassembled WGS sequence"/>
</dbReference>
<dbReference type="OrthoDB" id="2778761at2759"/>
<comment type="similarity">
    <text evidence="4 14">Belongs to the cytochrome P450 family.</text>
</comment>
<keyword evidence="17" id="KW-1185">Reference proteome</keyword>
<dbReference type="GO" id="GO:0016020">
    <property type="term" value="C:membrane"/>
    <property type="evidence" value="ECO:0007669"/>
    <property type="project" value="UniProtKB-SubCell"/>
</dbReference>
<dbReference type="EMBL" id="HE796877">
    <property type="protein sequence ID" value="CCL98337.1"/>
    <property type="molecule type" value="Genomic_DNA"/>
</dbReference>
<dbReference type="InterPro" id="IPR050364">
    <property type="entry name" value="Cytochrome_P450_fung"/>
</dbReference>
<evidence type="ECO:0000313" key="16">
    <source>
        <dbReference type="EMBL" id="CCL98337.1"/>
    </source>
</evidence>
<proteinExistence type="inferred from homology"/>
<comment type="pathway">
    <text evidence="3">Secondary metabolite biosynthesis.</text>
</comment>
<feature type="transmembrane region" description="Helical" evidence="15">
    <location>
        <begin position="6"/>
        <end position="24"/>
    </location>
</feature>
<feature type="binding site" description="axial binding residue" evidence="13">
    <location>
        <position position="447"/>
    </location>
    <ligand>
        <name>heme</name>
        <dbReference type="ChEBI" id="CHEBI:30413"/>
    </ligand>
    <ligandPart>
        <name>Fe</name>
        <dbReference type="ChEBI" id="CHEBI:18248"/>
    </ligandPart>
</feature>
<dbReference type="PROSITE" id="PS00086">
    <property type="entry name" value="CYTOCHROME_P450"/>
    <property type="match status" value="1"/>
</dbReference>
<evidence type="ECO:0000256" key="7">
    <source>
        <dbReference type="ARBA" id="ARBA00022723"/>
    </source>
</evidence>
<dbReference type="InterPro" id="IPR036396">
    <property type="entry name" value="Cyt_P450_sf"/>
</dbReference>
<evidence type="ECO:0008006" key="18">
    <source>
        <dbReference type="Google" id="ProtNLM"/>
    </source>
</evidence>
<evidence type="ECO:0000256" key="6">
    <source>
        <dbReference type="ARBA" id="ARBA00022692"/>
    </source>
</evidence>
<name>J7RGX4_9APHY</name>
<dbReference type="PRINTS" id="PR00463">
    <property type="entry name" value="EP450I"/>
</dbReference>
<evidence type="ECO:0000256" key="8">
    <source>
        <dbReference type="ARBA" id="ARBA00022989"/>
    </source>
</evidence>
<evidence type="ECO:0000256" key="4">
    <source>
        <dbReference type="ARBA" id="ARBA00010617"/>
    </source>
</evidence>
<evidence type="ECO:0000313" key="17">
    <source>
        <dbReference type="Proteomes" id="UP000006352"/>
    </source>
</evidence>
<protein>
    <recommendedName>
        <fullName evidence="18">Cytochrome P450</fullName>
    </recommendedName>
</protein>
<evidence type="ECO:0000256" key="12">
    <source>
        <dbReference type="ARBA" id="ARBA00023136"/>
    </source>
</evidence>
<dbReference type="InParanoid" id="J7RGX4"/>
<accession>J7RGX4</accession>
<dbReference type="GO" id="GO:0005506">
    <property type="term" value="F:iron ion binding"/>
    <property type="evidence" value="ECO:0007669"/>
    <property type="project" value="InterPro"/>
</dbReference>
<keyword evidence="8 15" id="KW-1133">Transmembrane helix</keyword>
<reference evidence="16 17" key="1">
    <citation type="journal article" date="2012" name="Appl. Environ. Microbiol.">
        <title>Short-read sequencing for genomic analysis of the brown rot fungus Fibroporia radiculosa.</title>
        <authorList>
            <person name="Tang J.D."/>
            <person name="Perkins A.D."/>
            <person name="Sonstegard T.S."/>
            <person name="Schroeder S.G."/>
            <person name="Burgess S.C."/>
            <person name="Diehl S.V."/>
        </authorList>
    </citation>
    <scope>NUCLEOTIDE SEQUENCE [LARGE SCALE GENOMIC DNA]</scope>
    <source>
        <strain evidence="16 17">TFFH 294</strain>
    </source>
</reference>
<dbReference type="InterPro" id="IPR002401">
    <property type="entry name" value="Cyt_P450_E_grp-I"/>
</dbReference>
<dbReference type="PANTHER" id="PTHR46300:SF5">
    <property type="entry name" value="CYTOCHROME P450"/>
    <property type="match status" value="1"/>
</dbReference>
<keyword evidence="7 13" id="KW-0479">Metal-binding</keyword>
<organism evidence="16 17">
    <name type="scientific">Fibroporia radiculosa</name>
    <dbReference type="NCBI Taxonomy" id="599839"/>
    <lineage>
        <taxon>Eukaryota</taxon>
        <taxon>Fungi</taxon>
        <taxon>Dikarya</taxon>
        <taxon>Basidiomycota</taxon>
        <taxon>Agaricomycotina</taxon>
        <taxon>Agaricomycetes</taxon>
        <taxon>Polyporales</taxon>
        <taxon>Fibroporiaceae</taxon>
        <taxon>Fibroporia</taxon>
    </lineage>
</organism>
<comment type="subcellular location">
    <subcellularLocation>
        <location evidence="2">Membrane</location>
    </subcellularLocation>
</comment>
<dbReference type="InterPro" id="IPR001128">
    <property type="entry name" value="Cyt_P450"/>
</dbReference>
<dbReference type="CDD" id="cd11065">
    <property type="entry name" value="CYP64-like"/>
    <property type="match status" value="1"/>
</dbReference>
<dbReference type="GeneID" id="24093248"/>
<evidence type="ECO:0000256" key="3">
    <source>
        <dbReference type="ARBA" id="ARBA00005179"/>
    </source>
</evidence>
<dbReference type="Pfam" id="PF00067">
    <property type="entry name" value="p450"/>
    <property type="match status" value="1"/>
</dbReference>
<evidence type="ECO:0000256" key="14">
    <source>
        <dbReference type="RuleBase" id="RU000461"/>
    </source>
</evidence>
<evidence type="ECO:0000256" key="13">
    <source>
        <dbReference type="PIRSR" id="PIRSR602401-1"/>
    </source>
</evidence>
<evidence type="ECO:0000256" key="1">
    <source>
        <dbReference type="ARBA" id="ARBA00001971"/>
    </source>
</evidence>
<dbReference type="GO" id="GO:0004497">
    <property type="term" value="F:monooxygenase activity"/>
    <property type="evidence" value="ECO:0007669"/>
    <property type="project" value="UniProtKB-KW"/>
</dbReference>
<keyword evidence="12 15" id="KW-0472">Membrane</keyword>
<evidence type="ECO:0000256" key="9">
    <source>
        <dbReference type="ARBA" id="ARBA00023002"/>
    </source>
</evidence>
<gene>
    <name evidence="16" type="ORF">FIBRA_00331</name>
</gene>
<dbReference type="AlphaFoldDB" id="J7RGX4"/>
<dbReference type="Gene3D" id="1.10.630.10">
    <property type="entry name" value="Cytochrome P450"/>
    <property type="match status" value="1"/>
</dbReference>
<keyword evidence="6 15" id="KW-0812">Transmembrane</keyword>
<evidence type="ECO:0000256" key="11">
    <source>
        <dbReference type="ARBA" id="ARBA00023033"/>
    </source>
</evidence>
<sequence length="522" mass="59036">MSVFRDLETSFAVVCFLFVIAIVSRNLRTGRRAFLLPPGPMRLPLLGNVHQLPSTFQHKTFKQWAAKYGDIFYLEVFHKPAIVINSAQMARDLMEKRGSKYSDRPRTVIFTELMGLEHTATLLHYGDRWRLHRKWLQTAFHAQTTQRDYQLLQQRSVQRLLSTLLDSPGNFNAHIKKFAGAIMMEVTYGHRVVPGVDDGFIEWADDVITRIFETGSPGASLIDFFPILKYIPGWVPWAEVQRKASRMRPEIQQLHDVPYERVKNAMNAGSARTSFLASLIDKVSVDGEMTEDDMLNLKGVAGVVYLAGVDTTVTVMLNFVLAMVLHPEVYAKAQAEIDRVVGQSRLPDFDDRLSMPYLECVLKEVYRWASPTPFAVPHRVTDDDEYLGYHIPAGCVIMPNIWAMTRDPAIYPDPDSFIPERFANLDADTSSKLDPTKLIFGFGRRICPGRTFADSTVWLFITNIMSTMDICKARDGSGKEITPEPVFIDGSVVHLAPFECDIRPRSKKAEEIVMLANAASPL</sequence>
<keyword evidence="11 14" id="KW-0503">Monooxygenase</keyword>
<dbReference type="GO" id="GO:0016705">
    <property type="term" value="F:oxidoreductase activity, acting on paired donors, with incorporation or reduction of molecular oxygen"/>
    <property type="evidence" value="ECO:0007669"/>
    <property type="project" value="InterPro"/>
</dbReference>
<comment type="cofactor">
    <cofactor evidence="1 13">
        <name>heme</name>
        <dbReference type="ChEBI" id="CHEBI:30413"/>
    </cofactor>
</comment>
<dbReference type="InterPro" id="IPR017972">
    <property type="entry name" value="Cyt_P450_CS"/>
</dbReference>
<dbReference type="RefSeq" id="XP_012177620.1">
    <property type="nucleotide sequence ID" value="XM_012322230.1"/>
</dbReference>
<evidence type="ECO:0000256" key="15">
    <source>
        <dbReference type="SAM" id="Phobius"/>
    </source>
</evidence>
<dbReference type="GO" id="GO:0020037">
    <property type="term" value="F:heme binding"/>
    <property type="evidence" value="ECO:0007669"/>
    <property type="project" value="InterPro"/>
</dbReference>
<keyword evidence="10 13" id="KW-0408">Iron</keyword>
<dbReference type="PANTHER" id="PTHR46300">
    <property type="entry name" value="P450, PUTATIVE (EUROFUNG)-RELATED-RELATED"/>
    <property type="match status" value="1"/>
</dbReference>
<evidence type="ECO:0000256" key="10">
    <source>
        <dbReference type="ARBA" id="ARBA00023004"/>
    </source>
</evidence>
<dbReference type="STRING" id="599839.J7RGX4"/>